<feature type="transmembrane region" description="Helical" evidence="9">
    <location>
        <begin position="60"/>
        <end position="90"/>
    </location>
</feature>
<dbReference type="Gene3D" id="1.20.5.1930">
    <property type="match status" value="1"/>
</dbReference>
<keyword evidence="4" id="KW-0808">Transferase</keyword>
<feature type="transmembrane region" description="Helical" evidence="9">
    <location>
        <begin position="102"/>
        <end position="135"/>
    </location>
</feature>
<dbReference type="InterPro" id="IPR011712">
    <property type="entry name" value="Sig_transdc_His_kin_sub3_dim/P"/>
</dbReference>
<dbReference type="PANTHER" id="PTHR24421:SF10">
    <property type="entry name" value="NITRATE_NITRITE SENSOR PROTEIN NARQ"/>
    <property type="match status" value="1"/>
</dbReference>
<evidence type="ECO:0000256" key="3">
    <source>
        <dbReference type="ARBA" id="ARBA00022553"/>
    </source>
</evidence>
<evidence type="ECO:0000256" key="7">
    <source>
        <dbReference type="ARBA" id="ARBA00022840"/>
    </source>
</evidence>
<evidence type="ECO:0000256" key="5">
    <source>
        <dbReference type="ARBA" id="ARBA00022741"/>
    </source>
</evidence>
<keyword evidence="6 11" id="KW-0418">Kinase</keyword>
<comment type="catalytic activity">
    <reaction evidence="1">
        <text>ATP + protein L-histidine = ADP + protein N-phospho-L-histidine.</text>
        <dbReference type="EC" id="2.7.13.3"/>
    </reaction>
</comment>
<dbReference type="RefSeq" id="WP_343872359.1">
    <property type="nucleotide sequence ID" value="NZ_BAAAIX010000007.1"/>
</dbReference>
<keyword evidence="8" id="KW-0902">Two-component regulatory system</keyword>
<dbReference type="GO" id="GO:0016301">
    <property type="term" value="F:kinase activity"/>
    <property type="evidence" value="ECO:0007669"/>
    <property type="project" value="UniProtKB-KW"/>
</dbReference>
<feature type="domain" description="Signal transduction histidine kinase subgroup 3 dimerisation and phosphoacceptor" evidence="10">
    <location>
        <begin position="192"/>
        <end position="256"/>
    </location>
</feature>
<evidence type="ECO:0000256" key="1">
    <source>
        <dbReference type="ARBA" id="ARBA00000085"/>
    </source>
</evidence>
<accession>A0ABW4RSN9</accession>
<keyword evidence="3" id="KW-0597">Phosphoprotein</keyword>
<keyword evidence="9" id="KW-0812">Transmembrane</keyword>
<dbReference type="InterPro" id="IPR050482">
    <property type="entry name" value="Sensor_HK_TwoCompSys"/>
</dbReference>
<reference evidence="12" key="1">
    <citation type="journal article" date="2019" name="Int. J. Syst. Evol. Microbiol.">
        <title>The Global Catalogue of Microorganisms (GCM) 10K type strain sequencing project: providing services to taxonomists for standard genome sequencing and annotation.</title>
        <authorList>
            <consortium name="The Broad Institute Genomics Platform"/>
            <consortium name="The Broad Institute Genome Sequencing Center for Infectious Disease"/>
            <person name="Wu L."/>
            <person name="Ma J."/>
        </authorList>
    </citation>
    <scope>NUCLEOTIDE SEQUENCE [LARGE SCALE GENOMIC DNA]</scope>
    <source>
        <strain evidence="12">CAIM 431</strain>
    </source>
</reference>
<dbReference type="PANTHER" id="PTHR24421">
    <property type="entry name" value="NITRATE/NITRITE SENSOR PROTEIN NARX-RELATED"/>
    <property type="match status" value="1"/>
</dbReference>
<dbReference type="Proteomes" id="UP001597326">
    <property type="component" value="Unassembled WGS sequence"/>
</dbReference>
<keyword evidence="9" id="KW-1133">Transmembrane helix</keyword>
<evidence type="ECO:0000256" key="6">
    <source>
        <dbReference type="ARBA" id="ARBA00022777"/>
    </source>
</evidence>
<proteinExistence type="predicted"/>
<dbReference type="Gene3D" id="3.30.565.10">
    <property type="entry name" value="Histidine kinase-like ATPase, C-terminal domain"/>
    <property type="match status" value="1"/>
</dbReference>
<gene>
    <name evidence="11" type="ORF">ACFSCS_03960</name>
</gene>
<keyword evidence="12" id="KW-1185">Reference proteome</keyword>
<dbReference type="CDD" id="cd16917">
    <property type="entry name" value="HATPase_UhpB-NarQ-NarX-like"/>
    <property type="match status" value="1"/>
</dbReference>
<keyword evidence="7" id="KW-0067">ATP-binding</keyword>
<evidence type="ECO:0000256" key="4">
    <source>
        <dbReference type="ARBA" id="ARBA00022679"/>
    </source>
</evidence>
<evidence type="ECO:0000313" key="12">
    <source>
        <dbReference type="Proteomes" id="UP001597326"/>
    </source>
</evidence>
<protein>
    <recommendedName>
        <fullName evidence="2">histidine kinase</fullName>
        <ecNumber evidence="2">2.7.13.3</ecNumber>
    </recommendedName>
</protein>
<dbReference type="InterPro" id="IPR036890">
    <property type="entry name" value="HATPase_C_sf"/>
</dbReference>
<evidence type="ECO:0000313" key="11">
    <source>
        <dbReference type="EMBL" id="MFD1889342.1"/>
    </source>
</evidence>
<name>A0ABW4RSN9_9ACTN</name>
<keyword evidence="9" id="KW-0472">Membrane</keyword>
<comment type="caution">
    <text evidence="11">The sequence shown here is derived from an EMBL/GenBank/DDBJ whole genome shotgun (WGS) entry which is preliminary data.</text>
</comment>
<evidence type="ECO:0000256" key="8">
    <source>
        <dbReference type="ARBA" id="ARBA00023012"/>
    </source>
</evidence>
<evidence type="ECO:0000256" key="9">
    <source>
        <dbReference type="SAM" id="Phobius"/>
    </source>
</evidence>
<evidence type="ECO:0000256" key="2">
    <source>
        <dbReference type="ARBA" id="ARBA00012438"/>
    </source>
</evidence>
<dbReference type="Pfam" id="PF07730">
    <property type="entry name" value="HisKA_3"/>
    <property type="match status" value="1"/>
</dbReference>
<dbReference type="EC" id="2.7.13.3" evidence="2"/>
<dbReference type="EMBL" id="JBHUFZ010000008">
    <property type="protein sequence ID" value="MFD1889342.1"/>
    <property type="molecule type" value="Genomic_DNA"/>
</dbReference>
<organism evidence="11 12">
    <name type="scientific">Luteococcus peritonei</name>
    <dbReference type="NCBI Taxonomy" id="88874"/>
    <lineage>
        <taxon>Bacteria</taxon>
        <taxon>Bacillati</taxon>
        <taxon>Actinomycetota</taxon>
        <taxon>Actinomycetes</taxon>
        <taxon>Propionibacteriales</taxon>
        <taxon>Propionibacteriaceae</taxon>
        <taxon>Luteococcus</taxon>
    </lineage>
</organism>
<keyword evidence="5" id="KW-0547">Nucleotide-binding</keyword>
<sequence>MNNPLRSLGGAVLRDPEPTARPRRLDGWTVLRLLVSAYFLVDLVDTVLNPDGPLSVSMIVMHALATAACVVLCWRPMLGGVLGLLTLALNTIHPWRGGEVNLYFMLPIVLLPLLSPAACVVLGGLLVLQIVAFVARNSPPGDGGYDLASRFVLLAASAIVGLALRVIMDQHRAGQARIHELELENAKIRADERASLARELHDVVAHQLSIISLQIMGHRDSEDPEELRAALDRVDEASGAALGELQLLLEVLRDDDETDTSFDRLAEISAPTTVAGHLAETLADNGFHPRMQVGEQADRLELSEQLTVSRVLQEAGTNILRHAPAGAWCSFQVAVGEHEVELEVRSPLARQGASGQLGRLSLGYGLRGIAERVDLTGGTLSAGPSGGDWVIRMSLPRVSARRGTSVAGDGESGAS</sequence>
<evidence type="ECO:0000259" key="10">
    <source>
        <dbReference type="Pfam" id="PF07730"/>
    </source>
</evidence>
<feature type="transmembrane region" description="Helical" evidence="9">
    <location>
        <begin position="147"/>
        <end position="167"/>
    </location>
</feature>
<feature type="transmembrane region" description="Helical" evidence="9">
    <location>
        <begin position="30"/>
        <end position="48"/>
    </location>
</feature>